<feature type="compositionally biased region" description="Polar residues" evidence="1">
    <location>
        <begin position="17"/>
        <end position="35"/>
    </location>
</feature>
<dbReference type="EMBL" id="AZMM01011656">
    <property type="protein sequence ID" value="ETJ33911.1"/>
    <property type="molecule type" value="Genomic_DNA"/>
</dbReference>
<organism evidence="2">
    <name type="scientific">human gut metagenome</name>
    <dbReference type="NCBI Taxonomy" id="408170"/>
    <lineage>
        <taxon>unclassified sequences</taxon>
        <taxon>metagenomes</taxon>
        <taxon>organismal metagenomes</taxon>
    </lineage>
</organism>
<protein>
    <submittedName>
        <fullName evidence="2">Uncharacterized protein</fullName>
    </submittedName>
</protein>
<feature type="non-terminal residue" evidence="2">
    <location>
        <position position="1"/>
    </location>
</feature>
<gene>
    <name evidence="2" type="ORF">Q604_UNBC11656G0001</name>
</gene>
<feature type="non-terminal residue" evidence="2">
    <location>
        <position position="75"/>
    </location>
</feature>
<sequence length="75" mass="8962">DKQNQNEIQNKAEKDSAQSTQKQETALTKDNSSTEEITEEVNKEGWQKENGQWRYYENKKAVKNWKKIAGVWYYF</sequence>
<accession>W1XUX5</accession>
<evidence type="ECO:0000313" key="2">
    <source>
        <dbReference type="EMBL" id="ETJ33911.1"/>
    </source>
</evidence>
<feature type="compositionally biased region" description="Basic and acidic residues" evidence="1">
    <location>
        <begin position="1"/>
        <end position="16"/>
    </location>
</feature>
<comment type="caution">
    <text evidence="2">The sequence shown here is derived from an EMBL/GenBank/DDBJ whole genome shotgun (WGS) entry which is preliminary data.</text>
</comment>
<reference evidence="2" key="1">
    <citation type="submission" date="2013-12" db="EMBL/GenBank/DDBJ databases">
        <title>A Varibaculum cambriense genome reconstructed from a premature infant gut community with otherwise low bacterial novelty that shifts toward anaerobic metabolism during the third week of life.</title>
        <authorList>
            <person name="Brown C.T."/>
            <person name="Sharon I."/>
            <person name="Thomas B.C."/>
            <person name="Castelle C.J."/>
            <person name="Morowitz M.J."/>
            <person name="Banfield J.F."/>
        </authorList>
    </citation>
    <scope>NUCLEOTIDE SEQUENCE</scope>
</reference>
<dbReference type="AlphaFoldDB" id="W1XUX5"/>
<dbReference type="SUPFAM" id="SSF69360">
    <property type="entry name" value="Cell wall binding repeat"/>
    <property type="match status" value="1"/>
</dbReference>
<evidence type="ECO:0000256" key="1">
    <source>
        <dbReference type="SAM" id="MobiDB-lite"/>
    </source>
</evidence>
<proteinExistence type="predicted"/>
<name>W1XUX5_9ZZZZ</name>
<feature type="region of interest" description="Disordered" evidence="1">
    <location>
        <begin position="1"/>
        <end position="44"/>
    </location>
</feature>
<dbReference type="Gene3D" id="2.10.270.10">
    <property type="entry name" value="Cholin Binding"/>
    <property type="match status" value="1"/>
</dbReference>